<evidence type="ECO:0000313" key="8">
    <source>
        <dbReference type="EMBL" id="KIM46626.1"/>
    </source>
</evidence>
<dbReference type="AlphaFoldDB" id="A0A0C3CRZ0"/>
<feature type="compositionally biased region" description="Basic residues" evidence="7">
    <location>
        <begin position="57"/>
        <end position="69"/>
    </location>
</feature>
<comment type="similarity">
    <text evidence="2">Belongs to the crooked-neck family.</text>
</comment>
<evidence type="ECO:0000256" key="1">
    <source>
        <dbReference type="ARBA" id="ARBA00004123"/>
    </source>
</evidence>
<sequence length="90" mass="10745">MFAKFEVRRLELPAVLKILGTAIGMCPKEALFKRYIDLEVELREFDRARTWHFPHFRGRSGKRKRRTKTRMREGRQGGPWRSNNCPREGL</sequence>
<dbReference type="Proteomes" id="UP000053424">
    <property type="component" value="Unassembled WGS sequence"/>
</dbReference>
<dbReference type="OrthoDB" id="541719at2759"/>
<comment type="subcellular location">
    <subcellularLocation>
        <location evidence="1">Nucleus</location>
    </subcellularLocation>
</comment>
<dbReference type="InterPro" id="IPR045075">
    <property type="entry name" value="Syf1-like"/>
</dbReference>
<dbReference type="HOGENOM" id="CLU_2441116_0_0_1"/>
<reference evidence="8 9" key="1">
    <citation type="submission" date="2014-04" db="EMBL/GenBank/DDBJ databases">
        <authorList>
            <consortium name="DOE Joint Genome Institute"/>
            <person name="Kuo A."/>
            <person name="Gay G."/>
            <person name="Dore J."/>
            <person name="Kohler A."/>
            <person name="Nagy L.G."/>
            <person name="Floudas D."/>
            <person name="Copeland A."/>
            <person name="Barry K.W."/>
            <person name="Cichocki N."/>
            <person name="Veneault-Fourrey C."/>
            <person name="LaButti K."/>
            <person name="Lindquist E.A."/>
            <person name="Lipzen A."/>
            <person name="Lundell T."/>
            <person name="Morin E."/>
            <person name="Murat C."/>
            <person name="Sun H."/>
            <person name="Tunlid A."/>
            <person name="Henrissat B."/>
            <person name="Grigoriev I.V."/>
            <person name="Hibbett D.S."/>
            <person name="Martin F."/>
            <person name="Nordberg H.P."/>
            <person name="Cantor M.N."/>
            <person name="Hua S.X."/>
        </authorList>
    </citation>
    <scope>NUCLEOTIDE SEQUENCE [LARGE SCALE GENOMIC DNA]</scope>
    <source>
        <strain evidence="9">h7</strain>
    </source>
</reference>
<dbReference type="GO" id="GO:0000974">
    <property type="term" value="C:Prp19 complex"/>
    <property type="evidence" value="ECO:0007669"/>
    <property type="project" value="TreeGrafter"/>
</dbReference>
<evidence type="ECO:0000256" key="7">
    <source>
        <dbReference type="SAM" id="MobiDB-lite"/>
    </source>
</evidence>
<keyword evidence="3" id="KW-0507">mRNA processing</keyword>
<dbReference type="PANTHER" id="PTHR11246">
    <property type="entry name" value="PRE-MRNA SPLICING FACTOR"/>
    <property type="match status" value="1"/>
</dbReference>
<reference evidence="9" key="2">
    <citation type="submission" date="2015-01" db="EMBL/GenBank/DDBJ databases">
        <title>Evolutionary Origins and Diversification of the Mycorrhizal Mutualists.</title>
        <authorList>
            <consortium name="DOE Joint Genome Institute"/>
            <consortium name="Mycorrhizal Genomics Consortium"/>
            <person name="Kohler A."/>
            <person name="Kuo A."/>
            <person name="Nagy L.G."/>
            <person name="Floudas D."/>
            <person name="Copeland A."/>
            <person name="Barry K.W."/>
            <person name="Cichocki N."/>
            <person name="Veneault-Fourrey C."/>
            <person name="LaButti K."/>
            <person name="Lindquist E.A."/>
            <person name="Lipzen A."/>
            <person name="Lundell T."/>
            <person name="Morin E."/>
            <person name="Murat C."/>
            <person name="Riley R."/>
            <person name="Ohm R."/>
            <person name="Sun H."/>
            <person name="Tunlid A."/>
            <person name="Henrissat B."/>
            <person name="Grigoriev I.V."/>
            <person name="Hibbett D.S."/>
            <person name="Martin F."/>
        </authorList>
    </citation>
    <scope>NUCLEOTIDE SEQUENCE [LARGE SCALE GENOMIC DNA]</scope>
    <source>
        <strain evidence="9">h7</strain>
    </source>
</reference>
<dbReference type="GO" id="GO:0000245">
    <property type="term" value="P:spliceosomal complex assembly"/>
    <property type="evidence" value="ECO:0007669"/>
    <property type="project" value="TreeGrafter"/>
</dbReference>
<keyword evidence="6" id="KW-0539">Nucleus</keyword>
<keyword evidence="4" id="KW-0677">Repeat</keyword>
<proteinExistence type="inferred from homology"/>
<evidence type="ECO:0000313" key="9">
    <source>
        <dbReference type="Proteomes" id="UP000053424"/>
    </source>
</evidence>
<accession>A0A0C3CRZ0</accession>
<evidence type="ECO:0000256" key="4">
    <source>
        <dbReference type="ARBA" id="ARBA00022737"/>
    </source>
</evidence>
<name>A0A0C3CRZ0_HEBCY</name>
<evidence type="ECO:0000256" key="5">
    <source>
        <dbReference type="ARBA" id="ARBA00023187"/>
    </source>
</evidence>
<organism evidence="8 9">
    <name type="scientific">Hebeloma cylindrosporum</name>
    <dbReference type="NCBI Taxonomy" id="76867"/>
    <lineage>
        <taxon>Eukaryota</taxon>
        <taxon>Fungi</taxon>
        <taxon>Dikarya</taxon>
        <taxon>Basidiomycota</taxon>
        <taxon>Agaricomycotina</taxon>
        <taxon>Agaricomycetes</taxon>
        <taxon>Agaricomycetidae</taxon>
        <taxon>Agaricales</taxon>
        <taxon>Agaricineae</taxon>
        <taxon>Hymenogastraceae</taxon>
        <taxon>Hebeloma</taxon>
    </lineage>
</organism>
<feature type="compositionally biased region" description="Polar residues" evidence="7">
    <location>
        <begin position="81"/>
        <end position="90"/>
    </location>
</feature>
<evidence type="ECO:0000256" key="6">
    <source>
        <dbReference type="ARBA" id="ARBA00023242"/>
    </source>
</evidence>
<dbReference type="PANTHER" id="PTHR11246:SF3">
    <property type="entry name" value="CROOKED NECK-LIKE PROTEIN 1"/>
    <property type="match status" value="1"/>
</dbReference>
<protein>
    <submittedName>
        <fullName evidence="8">Uncharacterized protein</fullName>
    </submittedName>
</protein>
<feature type="region of interest" description="Disordered" evidence="7">
    <location>
        <begin position="57"/>
        <end position="90"/>
    </location>
</feature>
<keyword evidence="5" id="KW-0508">mRNA splicing</keyword>
<gene>
    <name evidence="8" type="ORF">M413DRAFT_259729</name>
</gene>
<dbReference type="EMBL" id="KN831770">
    <property type="protein sequence ID" value="KIM46626.1"/>
    <property type="molecule type" value="Genomic_DNA"/>
</dbReference>
<evidence type="ECO:0000256" key="2">
    <source>
        <dbReference type="ARBA" id="ARBA00008644"/>
    </source>
</evidence>
<dbReference type="STRING" id="686832.A0A0C3CRZ0"/>
<dbReference type="GO" id="GO:0071014">
    <property type="term" value="C:post-mRNA release spliceosomal complex"/>
    <property type="evidence" value="ECO:0007669"/>
    <property type="project" value="TreeGrafter"/>
</dbReference>
<keyword evidence="9" id="KW-1185">Reference proteome</keyword>
<evidence type="ECO:0000256" key="3">
    <source>
        <dbReference type="ARBA" id="ARBA00022664"/>
    </source>
</evidence>
<dbReference type="GO" id="GO:0071011">
    <property type="term" value="C:precatalytic spliceosome"/>
    <property type="evidence" value="ECO:0007669"/>
    <property type="project" value="TreeGrafter"/>
</dbReference>
<dbReference type="GO" id="GO:0071007">
    <property type="term" value="C:U2-type catalytic step 2 spliceosome"/>
    <property type="evidence" value="ECO:0007669"/>
    <property type="project" value="TreeGrafter"/>
</dbReference>